<protein>
    <submittedName>
        <fullName evidence="1">Uncharacterized protein</fullName>
    </submittedName>
</protein>
<dbReference type="AlphaFoldDB" id="A0A4Z0M7A4"/>
<dbReference type="RefSeq" id="WP_135441439.1">
    <property type="nucleotide sequence ID" value="NZ_SRLE01000004.1"/>
</dbReference>
<dbReference type="EMBL" id="SRLE01000004">
    <property type="protein sequence ID" value="TGD75300.1"/>
    <property type="molecule type" value="Genomic_DNA"/>
</dbReference>
<reference evidence="1 2" key="1">
    <citation type="submission" date="2019-04" db="EMBL/GenBank/DDBJ databases">
        <title>Taxonomy of novel Haliea sp. from mangrove soil of West Coast of India.</title>
        <authorList>
            <person name="Verma A."/>
            <person name="Kumar P."/>
            <person name="Krishnamurthi S."/>
        </authorList>
    </citation>
    <scope>NUCLEOTIDE SEQUENCE [LARGE SCALE GENOMIC DNA]</scope>
    <source>
        <strain evidence="1 2">SAOS-164</strain>
    </source>
</reference>
<gene>
    <name evidence="1" type="ORF">E4634_04725</name>
</gene>
<proteinExistence type="predicted"/>
<evidence type="ECO:0000313" key="2">
    <source>
        <dbReference type="Proteomes" id="UP000298050"/>
    </source>
</evidence>
<comment type="caution">
    <text evidence="1">The sequence shown here is derived from an EMBL/GenBank/DDBJ whole genome shotgun (WGS) entry which is preliminary data.</text>
</comment>
<keyword evidence="2" id="KW-1185">Reference proteome</keyword>
<sequence length="78" mass="8538">MIGTQSFTQLVPATAPSVHAMPPLAIDANQAKRRAVSAITRLLWAEIHGRCGVRVEVPRFEVGQLREDGPAVRLLTKH</sequence>
<accession>A0A4Z0M7A4</accession>
<dbReference type="Proteomes" id="UP000298050">
    <property type="component" value="Unassembled WGS sequence"/>
</dbReference>
<name>A0A4Z0M7A4_9GAMM</name>
<organism evidence="1 2">
    <name type="scientific">Mangrovimicrobium sediminis</name>
    <dbReference type="NCBI Taxonomy" id="2562682"/>
    <lineage>
        <taxon>Bacteria</taxon>
        <taxon>Pseudomonadati</taxon>
        <taxon>Pseudomonadota</taxon>
        <taxon>Gammaproteobacteria</taxon>
        <taxon>Cellvibrionales</taxon>
        <taxon>Halieaceae</taxon>
        <taxon>Mangrovimicrobium</taxon>
    </lineage>
</organism>
<evidence type="ECO:0000313" key="1">
    <source>
        <dbReference type="EMBL" id="TGD75300.1"/>
    </source>
</evidence>